<organism evidence="1 2">
    <name type="scientific">Trichococcus collinsii</name>
    <dbReference type="NCBI Taxonomy" id="157076"/>
    <lineage>
        <taxon>Bacteria</taxon>
        <taxon>Bacillati</taxon>
        <taxon>Bacillota</taxon>
        <taxon>Bacilli</taxon>
        <taxon>Lactobacillales</taxon>
        <taxon>Carnobacteriaceae</taxon>
        <taxon>Trichococcus</taxon>
    </lineage>
</organism>
<protein>
    <submittedName>
        <fullName evidence="1">Uncharacterized protein</fullName>
    </submittedName>
</protein>
<comment type="caution">
    <text evidence="1">The sequence shown here is derived from an EMBL/GenBank/DDBJ whole genome shotgun (WGS) entry which is preliminary data.</text>
</comment>
<name>A0AB37ZXQ7_9LACT</name>
<evidence type="ECO:0000313" key="1">
    <source>
        <dbReference type="EMBL" id="SDZ99996.1"/>
    </source>
</evidence>
<gene>
    <name evidence="1" type="ORF">SAMN04488525_101831</name>
</gene>
<sequence length="62" mass="6938">MKYEKSVIMILFAVLIALLMGVNNLQQAEYQDAAIGLKQELHDAKFQLDIATDHIELVNAGH</sequence>
<evidence type="ECO:0000313" key="2">
    <source>
        <dbReference type="Proteomes" id="UP000199042"/>
    </source>
</evidence>
<dbReference type="AlphaFoldDB" id="A0AB37ZXQ7"/>
<keyword evidence="2" id="KW-1185">Reference proteome</keyword>
<dbReference type="RefSeq" id="WP_086986873.1">
    <property type="nucleotide sequence ID" value="NZ_FJNA01000002.1"/>
</dbReference>
<dbReference type="EMBL" id="FNQH01000001">
    <property type="protein sequence ID" value="SDZ99996.1"/>
    <property type="molecule type" value="Genomic_DNA"/>
</dbReference>
<accession>A0AB37ZXQ7</accession>
<reference evidence="1 2" key="1">
    <citation type="submission" date="2016-10" db="EMBL/GenBank/DDBJ databases">
        <authorList>
            <person name="Varghese N."/>
            <person name="Submissions S."/>
        </authorList>
    </citation>
    <scope>NUCLEOTIDE SEQUENCE [LARGE SCALE GENOMIC DNA]</scope>
    <source>
        <strain evidence="1 2">DSM 14526</strain>
    </source>
</reference>
<dbReference type="Proteomes" id="UP000199042">
    <property type="component" value="Unassembled WGS sequence"/>
</dbReference>
<proteinExistence type="predicted"/>